<reference evidence="1 2" key="1">
    <citation type="submission" date="2015-12" db="EMBL/GenBank/DDBJ databases">
        <title>Genome sequence of Aneurinibacillus soli.</title>
        <authorList>
            <person name="Lee J.S."/>
            <person name="Lee K.C."/>
            <person name="Kim K.K."/>
            <person name="Lee B.W."/>
        </authorList>
    </citation>
    <scope>NUCLEOTIDE SEQUENCE [LARGE SCALE GENOMIC DNA]</scope>
    <source>
        <strain evidence="1 2">CB4</strain>
    </source>
</reference>
<name>A0A0U5CAG2_9BACL</name>
<sequence length="482" mass="54360">MENKQTMFLKNNSADLQQKFDGWSEPIPLTVFGQQKTGPFPIELLPPVIGDYITQVAEETQTVTHIGGMLSLAVLALAVAKKYVVNPYGQWMEPLNLFVLIASPSGTGKSPVFRHLLSPVYEYEQMLQQDWRESKQTQVGEKAVSPLNPPRLTADDVTVEKLVGILLENQERLGIFSPEGDVFENIAGRYSNDKSSHFTVFLKAYSGEYCVVDRMTRTEILRSPLLTLGITVQPEVIKNLAKNKIYQQRGLLARFLFTFPNSFVGFRNPRPRLIEQKVKEQYERLIQQLLAQPVPDHPKVLTLSREADERMIRFKTSIEKKLAPERGELAPIVEWGNKHVGVIYRIAGLLHVAENTGGVPQEIALATVEKAIQFSEYFIQQAKIAFDAMGTDQSIEDAQYVLKSIRGKGEEVKYQDIWQATKKRCKNANTLKSVLRTLEEHMYIKPKVNSGNDKGLTYLVNPFVLLDTSHPSQGNKGNTVSL</sequence>
<keyword evidence="2" id="KW-1185">Reference proteome</keyword>
<dbReference type="EMBL" id="AP017312">
    <property type="protein sequence ID" value="BAU29731.1"/>
    <property type="molecule type" value="Genomic_DNA"/>
</dbReference>
<dbReference type="InterPro" id="IPR025048">
    <property type="entry name" value="DUF3987"/>
</dbReference>
<evidence type="ECO:0000313" key="2">
    <source>
        <dbReference type="Proteomes" id="UP000217696"/>
    </source>
</evidence>
<organism evidence="1 2">
    <name type="scientific">Aneurinibacillus soli</name>
    <dbReference type="NCBI Taxonomy" id="1500254"/>
    <lineage>
        <taxon>Bacteria</taxon>
        <taxon>Bacillati</taxon>
        <taxon>Bacillota</taxon>
        <taxon>Bacilli</taxon>
        <taxon>Bacillales</taxon>
        <taxon>Paenibacillaceae</taxon>
        <taxon>Aneurinibacillus group</taxon>
        <taxon>Aneurinibacillus</taxon>
    </lineage>
</organism>
<accession>A0A0U5CAG2</accession>
<dbReference type="OrthoDB" id="6272730at2"/>
<protein>
    <submittedName>
        <fullName evidence="1">Uncharacterized protein</fullName>
    </submittedName>
</protein>
<proteinExistence type="predicted"/>
<dbReference type="AlphaFoldDB" id="A0A0U5CAG2"/>
<dbReference type="KEGG" id="asoc:CB4_03968"/>
<dbReference type="RefSeq" id="WP_096467386.1">
    <property type="nucleotide sequence ID" value="NZ_AP017312.1"/>
</dbReference>
<gene>
    <name evidence="1" type="ORF">CB4_03968</name>
</gene>
<evidence type="ECO:0000313" key="1">
    <source>
        <dbReference type="EMBL" id="BAU29731.1"/>
    </source>
</evidence>
<dbReference type="Proteomes" id="UP000217696">
    <property type="component" value="Chromosome"/>
</dbReference>
<dbReference type="Pfam" id="PF13148">
    <property type="entry name" value="DUF3987"/>
    <property type="match status" value="2"/>
</dbReference>